<comment type="caution">
    <text evidence="2">The sequence shown here is derived from an EMBL/GenBank/DDBJ whole genome shotgun (WGS) entry which is preliminary data.</text>
</comment>
<comment type="similarity">
    <text evidence="1">Belongs to the antirestriction protein family.</text>
</comment>
<evidence type="ECO:0000313" key="2">
    <source>
        <dbReference type="EMBL" id="REF26416.1"/>
    </source>
</evidence>
<dbReference type="RefSeq" id="WP_115825732.1">
    <property type="nucleotide sequence ID" value="NZ_QTUB01000001.1"/>
</dbReference>
<gene>
    <name evidence="2" type="ORF">BDD26_1054</name>
</gene>
<dbReference type="Gene3D" id="3.30.70.3580">
    <property type="entry name" value="Antirestriction protein"/>
    <property type="match status" value="1"/>
</dbReference>
<dbReference type="InterPro" id="IPR042297">
    <property type="entry name" value="Antirestriction_sf"/>
</dbReference>
<dbReference type="InterPro" id="IPR004914">
    <property type="entry name" value="Antirestrict"/>
</dbReference>
<keyword evidence="3" id="KW-1185">Reference proteome</keyword>
<organism evidence="2 3">
    <name type="scientific">Xenorhabdus cabanillasii</name>
    <dbReference type="NCBI Taxonomy" id="351673"/>
    <lineage>
        <taxon>Bacteria</taxon>
        <taxon>Pseudomonadati</taxon>
        <taxon>Pseudomonadota</taxon>
        <taxon>Gammaproteobacteria</taxon>
        <taxon>Enterobacterales</taxon>
        <taxon>Morganellaceae</taxon>
        <taxon>Xenorhabdus</taxon>
    </lineage>
</organism>
<dbReference type="Proteomes" id="UP000256294">
    <property type="component" value="Unassembled WGS sequence"/>
</dbReference>
<evidence type="ECO:0000256" key="1">
    <source>
        <dbReference type="ARBA" id="ARBA00008618"/>
    </source>
</evidence>
<dbReference type="EMBL" id="QTUB01000001">
    <property type="protein sequence ID" value="REF26416.1"/>
    <property type="molecule type" value="Genomic_DNA"/>
</dbReference>
<accession>A0A3D9UAX3</accession>
<protein>
    <submittedName>
        <fullName evidence="2">Antirestriction protein</fullName>
    </submittedName>
</protein>
<name>A0A3D9UAX3_9GAMM</name>
<evidence type="ECO:0000313" key="3">
    <source>
        <dbReference type="Proteomes" id="UP000256294"/>
    </source>
</evidence>
<reference evidence="2 3" key="1">
    <citation type="submission" date="2018-08" db="EMBL/GenBank/DDBJ databases">
        <title>Genomic Encyclopedia of Archaeal and Bacterial Type Strains, Phase II (KMG-II): from individual species to whole genera.</title>
        <authorList>
            <person name="Goeker M."/>
        </authorList>
    </citation>
    <scope>NUCLEOTIDE SEQUENCE [LARGE SCALE GENOMIC DNA]</scope>
    <source>
        <strain evidence="2 3">DSM 17905</strain>
    </source>
</reference>
<dbReference type="AlphaFoldDB" id="A0A3D9UAX3"/>
<proteinExistence type="inferred from homology"/>
<dbReference type="Pfam" id="PF03230">
    <property type="entry name" value="Antirestrict"/>
    <property type="match status" value="1"/>
</dbReference>
<sequence length="149" mass="16470">MQQNIPPTTVHTALVSEHSSFADLFPQTSSLERMLLEHTFVKAAAVLCENYRRDRWQCRKVSDTVAYVVPTRSDAYVVNVKTTGFNGEVSADTFGLMVTLTVFGYLAALMKQGEYAEQFCDLREYAALQHPQAQCIRAALGLKGGCGAK</sequence>